<comment type="caution">
    <text evidence="2">The sequence shown here is derived from an EMBL/GenBank/DDBJ whole genome shotgun (WGS) entry which is preliminary data.</text>
</comment>
<gene>
    <name evidence="2" type="ORF">ASAP_1215</name>
</gene>
<name>A0A060QED3_9PROT</name>
<feature type="region of interest" description="Disordered" evidence="1">
    <location>
        <begin position="1"/>
        <end position="41"/>
    </location>
</feature>
<dbReference type="AlphaFoldDB" id="A0A060QED3"/>
<accession>A0A060QED3</accession>
<evidence type="ECO:0000256" key="1">
    <source>
        <dbReference type="SAM" id="MobiDB-lite"/>
    </source>
</evidence>
<evidence type="ECO:0000313" key="3">
    <source>
        <dbReference type="Proteomes" id="UP000027583"/>
    </source>
</evidence>
<evidence type="ECO:0000313" key="2">
    <source>
        <dbReference type="EMBL" id="CDG39260.1"/>
    </source>
</evidence>
<protein>
    <submittedName>
        <fullName evidence="2">Uncharacterized protein</fullName>
    </submittedName>
</protein>
<sequence>MKKPASREGEAGLSKGDTVPALSQGQLGDWGDQGSELPVPP</sequence>
<dbReference type="Proteomes" id="UP000027583">
    <property type="component" value="Unassembled WGS sequence"/>
</dbReference>
<dbReference type="EMBL" id="CBLX010000009">
    <property type="protein sequence ID" value="CDG39260.1"/>
    <property type="molecule type" value="Genomic_DNA"/>
</dbReference>
<proteinExistence type="predicted"/>
<organism evidence="2 3">
    <name type="scientific">Asaia bogorensis</name>
    <dbReference type="NCBI Taxonomy" id="91915"/>
    <lineage>
        <taxon>Bacteria</taxon>
        <taxon>Pseudomonadati</taxon>
        <taxon>Pseudomonadota</taxon>
        <taxon>Alphaproteobacteria</taxon>
        <taxon>Acetobacterales</taxon>
        <taxon>Acetobacteraceae</taxon>
        <taxon>Asaia</taxon>
    </lineage>
</organism>
<feature type="compositionally biased region" description="Basic and acidic residues" evidence="1">
    <location>
        <begin position="1"/>
        <end position="10"/>
    </location>
</feature>
<reference evidence="2 3" key="2">
    <citation type="journal article" date="2014" name="PLoS ONE">
        <title>Evolution of mitochondria reconstructed from the energy metabolism of living bacteria.</title>
        <authorList>
            <person name="Degli Esposti M."/>
            <person name="Chouaia B."/>
            <person name="Comandatore F."/>
            <person name="Crotti E."/>
            <person name="Sassera D."/>
            <person name="Lievens P.M."/>
            <person name="Daffonchio D."/>
            <person name="Bandi C."/>
        </authorList>
    </citation>
    <scope>NUCLEOTIDE SEQUENCE [LARGE SCALE GENOMIC DNA]</scope>
    <source>
        <strain evidence="2 3">SF2.1</strain>
    </source>
</reference>
<reference evidence="2 3" key="1">
    <citation type="journal article" date="2014" name="Genome Biol. Evol.">
        <title>Acetic acid bacteria genomes reveal functional traits for adaptation to life in insect guts.</title>
        <authorList>
            <person name="Chouaia B."/>
            <person name="Gaiarsa S."/>
            <person name="Crotti E."/>
            <person name="Comandatore F."/>
            <person name="Degli Esposti M."/>
            <person name="Ricci I."/>
            <person name="Alma A."/>
            <person name="Favia G."/>
            <person name="Bandi C."/>
            <person name="Daffonchio D."/>
        </authorList>
    </citation>
    <scope>NUCLEOTIDE SEQUENCE [LARGE SCALE GENOMIC DNA]</scope>
    <source>
        <strain evidence="2 3">SF2.1</strain>
    </source>
</reference>